<protein>
    <recommendedName>
        <fullName evidence="6">Hydrophobin</fullName>
    </recommendedName>
</protein>
<keyword evidence="6" id="KW-0732">Signal</keyword>
<dbReference type="InterPro" id="IPR001338">
    <property type="entry name" value="Class_I_Hydrophobin"/>
</dbReference>
<dbReference type="Pfam" id="PF01185">
    <property type="entry name" value="Hydrophobin"/>
    <property type="match status" value="1"/>
</dbReference>
<dbReference type="AlphaFoldDB" id="A0A286U4V6"/>
<evidence type="ECO:0000256" key="5">
    <source>
        <dbReference type="ARBA" id="ARBA00023157"/>
    </source>
</evidence>
<dbReference type="GO" id="GO:0009277">
    <property type="term" value="C:fungal-type cell wall"/>
    <property type="evidence" value="ECO:0007669"/>
    <property type="project" value="InterPro"/>
</dbReference>
<comment type="subcellular location">
    <subcellularLocation>
        <location evidence="1 6">Secreted</location>
        <location evidence="1 6">Cell wall</location>
    </subcellularLocation>
</comment>
<evidence type="ECO:0000256" key="3">
    <source>
        <dbReference type="ARBA" id="ARBA00022512"/>
    </source>
</evidence>
<proteinExistence type="inferred from homology"/>
<comment type="similarity">
    <text evidence="2 6">Belongs to the fungal hydrophobin family.</text>
</comment>
<evidence type="ECO:0000313" key="8">
    <source>
        <dbReference type="Proteomes" id="UP000217199"/>
    </source>
</evidence>
<sequence>MALSELTPQSLAAQDGVNPLVCVLELSTVQCCETIEPLSLVVDLLKGVLGLLGIPLPSLDTLVALNCQPSFLGIGCSHEVLCCSLVLPNLDIGVNCQPVSTLF</sequence>
<accession>A0A286U4V6</accession>
<dbReference type="OrthoDB" id="3267340at2759"/>
<comment type="caution">
    <text evidence="7">The sequence shown here is derived from an EMBL/GenBank/DDBJ whole genome shotgun (WGS) entry which is preliminary data.</text>
</comment>
<evidence type="ECO:0000256" key="2">
    <source>
        <dbReference type="ARBA" id="ARBA00010446"/>
    </source>
</evidence>
<evidence type="ECO:0000313" key="7">
    <source>
        <dbReference type="EMBL" id="PAV14603.1"/>
    </source>
</evidence>
<reference evidence="7 8" key="1">
    <citation type="journal article" date="2017" name="Mol. Ecol.">
        <title>Comparative and population genomic landscape of Phellinus noxius: A hypervariable fungus causing root rot in trees.</title>
        <authorList>
            <person name="Chung C.L."/>
            <person name="Lee T.J."/>
            <person name="Akiba M."/>
            <person name="Lee H.H."/>
            <person name="Kuo T.H."/>
            <person name="Liu D."/>
            <person name="Ke H.M."/>
            <person name="Yokoi T."/>
            <person name="Roa M.B."/>
            <person name="Lu M.J."/>
            <person name="Chang Y.Y."/>
            <person name="Ann P.J."/>
            <person name="Tsai J.N."/>
            <person name="Chen C.Y."/>
            <person name="Tzean S.S."/>
            <person name="Ota Y."/>
            <person name="Hattori T."/>
            <person name="Sahashi N."/>
            <person name="Liou R.F."/>
            <person name="Kikuchi T."/>
            <person name="Tsai I.J."/>
        </authorList>
    </citation>
    <scope>NUCLEOTIDE SEQUENCE [LARGE SCALE GENOMIC DNA]</scope>
    <source>
        <strain evidence="7 8">FFPRI411160</strain>
    </source>
</reference>
<dbReference type="GO" id="GO:0005199">
    <property type="term" value="F:structural constituent of cell wall"/>
    <property type="evidence" value="ECO:0007669"/>
    <property type="project" value="InterPro"/>
</dbReference>
<evidence type="ECO:0000256" key="4">
    <source>
        <dbReference type="ARBA" id="ARBA00022525"/>
    </source>
</evidence>
<keyword evidence="5 6" id="KW-1015">Disulfide bond</keyword>
<keyword evidence="4 6" id="KW-0964">Secreted</keyword>
<organism evidence="7 8">
    <name type="scientific">Pyrrhoderma noxium</name>
    <dbReference type="NCBI Taxonomy" id="2282107"/>
    <lineage>
        <taxon>Eukaryota</taxon>
        <taxon>Fungi</taxon>
        <taxon>Dikarya</taxon>
        <taxon>Basidiomycota</taxon>
        <taxon>Agaricomycotina</taxon>
        <taxon>Agaricomycetes</taxon>
        <taxon>Hymenochaetales</taxon>
        <taxon>Hymenochaetaceae</taxon>
        <taxon>Pyrrhoderma</taxon>
    </lineage>
</organism>
<keyword evidence="8" id="KW-1185">Reference proteome</keyword>
<dbReference type="EMBL" id="NBII01000012">
    <property type="protein sequence ID" value="PAV14603.1"/>
    <property type="molecule type" value="Genomic_DNA"/>
</dbReference>
<evidence type="ECO:0000256" key="6">
    <source>
        <dbReference type="RuleBase" id="RU365009"/>
    </source>
</evidence>
<keyword evidence="3 6" id="KW-0134">Cell wall</keyword>
<evidence type="ECO:0000256" key="1">
    <source>
        <dbReference type="ARBA" id="ARBA00004191"/>
    </source>
</evidence>
<dbReference type="InParanoid" id="A0A286U4V6"/>
<dbReference type="Proteomes" id="UP000217199">
    <property type="component" value="Unassembled WGS sequence"/>
</dbReference>
<name>A0A286U4V6_9AGAM</name>
<dbReference type="CDD" id="cd23507">
    <property type="entry name" value="hydrophobin_I"/>
    <property type="match status" value="1"/>
</dbReference>
<gene>
    <name evidence="7" type="ORF">PNOK_0968100</name>
</gene>